<evidence type="ECO:0000256" key="2">
    <source>
        <dbReference type="ARBA" id="ARBA00022481"/>
    </source>
</evidence>
<keyword evidence="8" id="KW-1185">Reference proteome</keyword>
<dbReference type="PANTHER" id="PTHR30093:SF44">
    <property type="entry name" value="TYPE II SECRETION SYSTEM CORE PROTEIN G"/>
    <property type="match status" value="1"/>
</dbReference>
<protein>
    <submittedName>
        <fullName evidence="7">Prepilin-type N-terminal cleavage/methylation domain-containing protein</fullName>
    </submittedName>
</protein>
<dbReference type="SUPFAM" id="SSF54523">
    <property type="entry name" value="Pili subunits"/>
    <property type="match status" value="1"/>
</dbReference>
<keyword evidence="5 6" id="KW-0472">Membrane</keyword>
<name>A0ABT7N4B9_9MICO</name>
<evidence type="ECO:0000256" key="3">
    <source>
        <dbReference type="ARBA" id="ARBA00022692"/>
    </source>
</evidence>
<dbReference type="Pfam" id="PF07963">
    <property type="entry name" value="N_methyl"/>
    <property type="match status" value="1"/>
</dbReference>
<feature type="transmembrane region" description="Helical" evidence="6">
    <location>
        <begin position="24"/>
        <end position="49"/>
    </location>
</feature>
<keyword evidence="3 6" id="KW-0812">Transmembrane</keyword>
<evidence type="ECO:0000313" key="8">
    <source>
        <dbReference type="Proteomes" id="UP001235064"/>
    </source>
</evidence>
<proteinExistence type="predicted"/>
<dbReference type="Proteomes" id="UP001235064">
    <property type="component" value="Unassembled WGS sequence"/>
</dbReference>
<accession>A0ABT7N4B9</accession>
<evidence type="ECO:0000256" key="6">
    <source>
        <dbReference type="SAM" id="Phobius"/>
    </source>
</evidence>
<dbReference type="NCBIfam" id="TIGR02532">
    <property type="entry name" value="IV_pilin_GFxxxE"/>
    <property type="match status" value="1"/>
</dbReference>
<gene>
    <name evidence="7" type="ORF">QSV35_19645</name>
</gene>
<sequence>MRTTISNYIDAAKRRKKEETGEEGFSLIELIIVVVIIGILVAIAIPIFMNIQKQAADNAVKAAAANGATAAAAAFAGTNVSGATTVDPSTAASSAGSNGITVQMRASSTNVSNVCVDAWAASGSTYTSGSTFHTGPGCP</sequence>
<dbReference type="EMBL" id="JASXSZ010000009">
    <property type="protein sequence ID" value="MDL9981550.1"/>
    <property type="molecule type" value="Genomic_DNA"/>
</dbReference>
<comment type="caution">
    <text evidence="7">The sequence shown here is derived from an EMBL/GenBank/DDBJ whole genome shotgun (WGS) entry which is preliminary data.</text>
</comment>
<evidence type="ECO:0000256" key="1">
    <source>
        <dbReference type="ARBA" id="ARBA00004167"/>
    </source>
</evidence>
<dbReference type="RefSeq" id="WP_286290691.1">
    <property type="nucleotide sequence ID" value="NZ_JASXSZ010000009.1"/>
</dbReference>
<evidence type="ECO:0000256" key="4">
    <source>
        <dbReference type="ARBA" id="ARBA00022989"/>
    </source>
</evidence>
<evidence type="ECO:0000256" key="5">
    <source>
        <dbReference type="ARBA" id="ARBA00023136"/>
    </source>
</evidence>
<keyword evidence="2" id="KW-0488">Methylation</keyword>
<evidence type="ECO:0000313" key="7">
    <source>
        <dbReference type="EMBL" id="MDL9981550.1"/>
    </source>
</evidence>
<dbReference type="PROSITE" id="PS00409">
    <property type="entry name" value="PROKAR_NTER_METHYL"/>
    <property type="match status" value="1"/>
</dbReference>
<dbReference type="PANTHER" id="PTHR30093">
    <property type="entry name" value="GENERAL SECRETION PATHWAY PROTEIN G"/>
    <property type="match status" value="1"/>
</dbReference>
<dbReference type="InterPro" id="IPR045584">
    <property type="entry name" value="Pilin-like"/>
</dbReference>
<dbReference type="Gene3D" id="3.30.700.10">
    <property type="entry name" value="Glycoprotein, Type 4 Pilin"/>
    <property type="match status" value="1"/>
</dbReference>
<reference evidence="7 8" key="1">
    <citation type="submission" date="2023-06" db="EMBL/GenBank/DDBJ databases">
        <title>Microbacterium sp. nov., isolated from a waste landfill.</title>
        <authorList>
            <person name="Wen W."/>
        </authorList>
    </citation>
    <scope>NUCLEOTIDE SEQUENCE [LARGE SCALE GENOMIC DNA]</scope>
    <source>
        <strain evidence="7 8">ASV49</strain>
    </source>
</reference>
<organism evidence="7 8">
    <name type="scientific">Microbacterium candidum</name>
    <dbReference type="NCBI Taxonomy" id="3041922"/>
    <lineage>
        <taxon>Bacteria</taxon>
        <taxon>Bacillati</taxon>
        <taxon>Actinomycetota</taxon>
        <taxon>Actinomycetes</taxon>
        <taxon>Micrococcales</taxon>
        <taxon>Microbacteriaceae</taxon>
        <taxon>Microbacterium</taxon>
    </lineage>
</organism>
<keyword evidence="4 6" id="KW-1133">Transmembrane helix</keyword>
<comment type="subcellular location">
    <subcellularLocation>
        <location evidence="1">Membrane</location>
        <topology evidence="1">Single-pass membrane protein</topology>
    </subcellularLocation>
</comment>
<dbReference type="InterPro" id="IPR012902">
    <property type="entry name" value="N_methyl_site"/>
</dbReference>